<dbReference type="EMBL" id="LN906597">
    <property type="protein sequence ID" value="CUT17966.1"/>
    <property type="molecule type" value="Genomic_DNA"/>
</dbReference>
<keyword evidence="2" id="KW-1185">Reference proteome</keyword>
<sequence length="383" mass="43985">MESYCINACNNDCSDNISYCHNPTSSDSSISNLLQIDCSFISPPSEIISNIVSSINNGNKSEYLTAASTLLELCMSRSLMYLRSIKIKYPVCTNLDYRSPECSFGDPNPRSDSYIKNNEQYGTLQYMCDYIKYCMLGNDETIEEKHEEDKFLESEVRFLLEKRDQMISEVKILSKSNKPVPNHQNKEMASISELTASIEHELTADIEVETAAGCNGNYKTLATGIIKAIERRLVSKSAFVTIPKDNSLLEHTDTEIIWRLADRFKFSNLIKERKLLRNADINARDNCIAHFMKYYLSLRSKLELVARTKFKDADELIIKEFNLPLPGKKDLKSYEVYRYHPFSRYCPYYARPYYANLGNKICADMDVVKARMKNYCSSSNKIT</sequence>
<gene>
    <name evidence="1" type="ORF">Ark11_1153</name>
</gene>
<name>A0A0S4M2P7_9BURK</name>
<reference evidence="2" key="1">
    <citation type="submission" date="2015-11" db="EMBL/GenBank/DDBJ databases">
        <authorList>
            <person name="Seth-Smith H.M.B."/>
        </authorList>
    </citation>
    <scope>NUCLEOTIDE SEQUENCE [LARGE SCALE GENOMIC DNA]</scope>
    <source>
        <strain evidence="2">2013Ark11</strain>
    </source>
</reference>
<dbReference type="STRING" id="1561003.Ark11_1153"/>
<evidence type="ECO:0000313" key="2">
    <source>
        <dbReference type="Proteomes" id="UP000198651"/>
    </source>
</evidence>
<organism evidence="1 2">
    <name type="scientific">Candidatus Ichthyocystis hellenicum</name>
    <dbReference type="NCBI Taxonomy" id="1561003"/>
    <lineage>
        <taxon>Bacteria</taxon>
        <taxon>Pseudomonadati</taxon>
        <taxon>Pseudomonadota</taxon>
        <taxon>Betaproteobacteria</taxon>
        <taxon>Burkholderiales</taxon>
        <taxon>Candidatus Ichthyocystis</taxon>
    </lineage>
</organism>
<protein>
    <submittedName>
        <fullName evidence="1">Uncharacterized protein</fullName>
    </submittedName>
</protein>
<accession>A0A0S4M2P7</accession>
<dbReference type="AlphaFoldDB" id="A0A0S4M2P7"/>
<dbReference type="Proteomes" id="UP000198651">
    <property type="component" value="Chromosome I"/>
</dbReference>
<dbReference type="OrthoDB" id="9995675at2"/>
<dbReference type="RefSeq" id="WP_092343469.1">
    <property type="nucleotide sequence ID" value="NZ_LN906597.1"/>
</dbReference>
<proteinExistence type="predicted"/>
<evidence type="ECO:0000313" key="1">
    <source>
        <dbReference type="EMBL" id="CUT17966.1"/>
    </source>
</evidence>